<evidence type="ECO:0000256" key="1">
    <source>
        <dbReference type="ARBA" id="ARBA00022729"/>
    </source>
</evidence>
<dbReference type="GeneID" id="76199016"/>
<dbReference type="PRINTS" id="PR01607">
    <property type="entry name" value="APYRASEFAMLY"/>
</dbReference>
<dbReference type="InterPro" id="IPR008334">
    <property type="entry name" value="5'-Nucleotdase_C"/>
</dbReference>
<sequence>MTLRILHYADLEDTYDDPKRIGMFAGLIDVLRDENTVIVGAGDNIAPSGLGLLTDGHQAIELFTRIEPDIDTVGNHDFDYGLETLFSVINSAPQRWICANAYAHGKRFGRNAGIVPWTVIERAGYRLGLFGLAHPNTDMSSPEARSLSFTDPIAAAKEAVKALKNEAVDLIICVSHLGKSKGRSFSDDDDLARAVDIDVILGGHEHGAPRIDRLAETLLVRTTGEGKDLSELRFTGEWTVKHHPVTHCTIDRTIERRFHELHERAGLNEVVATISDPIVQSTETRYLGESRLGNAITDAYRWKTNSDVGLQHSSGIRGTTLQGVVEVADLVSLLPFDMAVVRTTVSGTTLYNMLASGGEIVYPSNPNYWHLHVSGCTVTFDDTQRRVKEATVGGVAVDPSTQYTVAAPENFFCSFDCPSNEAQSFGRQHEVLAEYVRENGLDPELEGRIKRT</sequence>
<comment type="caution">
    <text evidence="4">The sequence shown here is derived from an EMBL/GenBank/DDBJ whole genome shotgun (WGS) entry which is preliminary data.</text>
</comment>
<dbReference type="InterPro" id="IPR036907">
    <property type="entry name" value="5'-Nucleotdase_C_sf"/>
</dbReference>
<gene>
    <name evidence="4" type="ORF">ACFQL7_06010</name>
</gene>
<dbReference type="Proteomes" id="UP001596417">
    <property type="component" value="Unassembled WGS sequence"/>
</dbReference>
<dbReference type="PANTHER" id="PTHR11575">
    <property type="entry name" value="5'-NUCLEOTIDASE-RELATED"/>
    <property type="match status" value="1"/>
</dbReference>
<evidence type="ECO:0000313" key="5">
    <source>
        <dbReference type="Proteomes" id="UP001596417"/>
    </source>
</evidence>
<dbReference type="EMBL" id="JBHTAX010000001">
    <property type="protein sequence ID" value="MFC7189446.1"/>
    <property type="molecule type" value="Genomic_DNA"/>
</dbReference>
<dbReference type="SUPFAM" id="SSF55816">
    <property type="entry name" value="5'-nucleotidase (syn. UDP-sugar hydrolase), C-terminal domain"/>
    <property type="match status" value="1"/>
</dbReference>
<evidence type="ECO:0000259" key="3">
    <source>
        <dbReference type="Pfam" id="PF02872"/>
    </source>
</evidence>
<dbReference type="Pfam" id="PF02872">
    <property type="entry name" value="5_nucleotid_C"/>
    <property type="match status" value="1"/>
</dbReference>
<evidence type="ECO:0000313" key="4">
    <source>
        <dbReference type="EMBL" id="MFC7189446.1"/>
    </source>
</evidence>
<dbReference type="PANTHER" id="PTHR11575:SF24">
    <property type="entry name" value="5'-NUCLEOTIDASE"/>
    <property type="match status" value="1"/>
</dbReference>
<dbReference type="RefSeq" id="WP_248905527.1">
    <property type="nucleotide sequence ID" value="NZ_CP109979.1"/>
</dbReference>
<proteinExistence type="predicted"/>
<feature type="domain" description="Calcineurin-like phosphoesterase" evidence="2">
    <location>
        <begin position="3"/>
        <end position="207"/>
    </location>
</feature>
<dbReference type="InterPro" id="IPR006179">
    <property type="entry name" value="5_nucleotidase/apyrase"/>
</dbReference>
<feature type="domain" description="5'-Nucleotidase C-terminal" evidence="3">
    <location>
        <begin position="270"/>
        <end position="407"/>
    </location>
</feature>
<dbReference type="InterPro" id="IPR029052">
    <property type="entry name" value="Metallo-depent_PP-like"/>
</dbReference>
<keyword evidence="5" id="KW-1185">Reference proteome</keyword>
<dbReference type="Pfam" id="PF00149">
    <property type="entry name" value="Metallophos"/>
    <property type="match status" value="1"/>
</dbReference>
<protein>
    <submittedName>
        <fullName evidence="4">Bifunctional metallophosphatase/5'-nucleotidase</fullName>
    </submittedName>
</protein>
<dbReference type="CDD" id="cd00845">
    <property type="entry name" value="MPP_UshA_N_like"/>
    <property type="match status" value="1"/>
</dbReference>
<dbReference type="AlphaFoldDB" id="A0ABD5YMX5"/>
<dbReference type="Gene3D" id="3.60.21.10">
    <property type="match status" value="1"/>
</dbReference>
<dbReference type="InterPro" id="IPR004843">
    <property type="entry name" value="Calcineurin-like_PHP"/>
</dbReference>
<keyword evidence="1" id="KW-0732">Signal</keyword>
<dbReference type="Gene3D" id="3.90.780.10">
    <property type="entry name" value="5'-Nucleotidase, C-terminal domain"/>
    <property type="match status" value="1"/>
</dbReference>
<reference evidence="4 5" key="1">
    <citation type="journal article" date="2019" name="Int. J. Syst. Evol. Microbiol.">
        <title>The Global Catalogue of Microorganisms (GCM) 10K type strain sequencing project: providing services to taxonomists for standard genome sequencing and annotation.</title>
        <authorList>
            <consortium name="The Broad Institute Genomics Platform"/>
            <consortium name="The Broad Institute Genome Sequencing Center for Infectious Disease"/>
            <person name="Wu L."/>
            <person name="Ma J."/>
        </authorList>
    </citation>
    <scope>NUCLEOTIDE SEQUENCE [LARGE SCALE GENOMIC DNA]</scope>
    <source>
        <strain evidence="4 5">RDMS1</strain>
    </source>
</reference>
<dbReference type="SUPFAM" id="SSF56300">
    <property type="entry name" value="Metallo-dependent phosphatases"/>
    <property type="match status" value="1"/>
</dbReference>
<accession>A0ABD5YMX5</accession>
<name>A0ABD5YMX5_9EURY</name>
<evidence type="ECO:0000259" key="2">
    <source>
        <dbReference type="Pfam" id="PF00149"/>
    </source>
</evidence>
<organism evidence="4 5">
    <name type="scientific">Halocatena marina</name>
    <dbReference type="NCBI Taxonomy" id="2934937"/>
    <lineage>
        <taxon>Archaea</taxon>
        <taxon>Methanobacteriati</taxon>
        <taxon>Methanobacteriota</taxon>
        <taxon>Stenosarchaea group</taxon>
        <taxon>Halobacteria</taxon>
        <taxon>Halobacteriales</taxon>
        <taxon>Natronomonadaceae</taxon>
        <taxon>Halocatena</taxon>
    </lineage>
</organism>